<feature type="compositionally biased region" description="Low complexity" evidence="6">
    <location>
        <begin position="48"/>
        <end position="65"/>
    </location>
</feature>
<keyword evidence="4" id="KW-0804">Transcription</keyword>
<dbReference type="InterPro" id="IPR036879">
    <property type="entry name" value="TF_MADSbox_sf"/>
</dbReference>
<feature type="domain" description="MADS-box" evidence="7">
    <location>
        <begin position="98"/>
        <end position="158"/>
    </location>
</feature>
<protein>
    <recommendedName>
        <fullName evidence="7">MADS-box domain-containing protein</fullName>
    </recommendedName>
</protein>
<keyword evidence="2" id="KW-0805">Transcription regulation</keyword>
<keyword evidence="5" id="KW-0539">Nucleus</keyword>
<evidence type="ECO:0000256" key="3">
    <source>
        <dbReference type="ARBA" id="ARBA00023125"/>
    </source>
</evidence>
<dbReference type="EMBL" id="CM007384">
    <property type="protein sequence ID" value="ONK73131.1"/>
    <property type="molecule type" value="Genomic_DNA"/>
</dbReference>
<evidence type="ECO:0000256" key="2">
    <source>
        <dbReference type="ARBA" id="ARBA00023015"/>
    </source>
</evidence>
<name>A0A5P1F902_ASPOF</name>
<evidence type="ECO:0000256" key="4">
    <source>
        <dbReference type="ARBA" id="ARBA00023163"/>
    </source>
</evidence>
<dbReference type="GO" id="GO:0046983">
    <property type="term" value="F:protein dimerization activity"/>
    <property type="evidence" value="ECO:0007669"/>
    <property type="project" value="InterPro"/>
</dbReference>
<feature type="compositionally biased region" description="Gly residues" evidence="6">
    <location>
        <begin position="70"/>
        <end position="79"/>
    </location>
</feature>
<proteinExistence type="predicted"/>
<dbReference type="Pfam" id="PF00319">
    <property type="entry name" value="SRF-TF"/>
    <property type="match status" value="1"/>
</dbReference>
<dbReference type="AlphaFoldDB" id="A0A5P1F902"/>
<gene>
    <name evidence="8" type="ORF">A4U43_C04F27570</name>
</gene>
<dbReference type="SMART" id="SM00432">
    <property type="entry name" value="MADS"/>
    <property type="match status" value="1"/>
</dbReference>
<dbReference type="PRINTS" id="PR00404">
    <property type="entry name" value="MADSDOMAIN"/>
</dbReference>
<feature type="region of interest" description="Disordered" evidence="6">
    <location>
        <begin position="48"/>
        <end position="83"/>
    </location>
</feature>
<reference evidence="9" key="1">
    <citation type="journal article" date="2017" name="Nat. Commun.">
        <title>The asparagus genome sheds light on the origin and evolution of a young Y chromosome.</title>
        <authorList>
            <person name="Harkess A."/>
            <person name="Zhou J."/>
            <person name="Xu C."/>
            <person name="Bowers J.E."/>
            <person name="Van der Hulst R."/>
            <person name="Ayyampalayam S."/>
            <person name="Mercati F."/>
            <person name="Riccardi P."/>
            <person name="McKain M.R."/>
            <person name="Kakrana A."/>
            <person name="Tang H."/>
            <person name="Ray J."/>
            <person name="Groenendijk J."/>
            <person name="Arikit S."/>
            <person name="Mathioni S.M."/>
            <person name="Nakano M."/>
            <person name="Shan H."/>
            <person name="Telgmann-Rauber A."/>
            <person name="Kanno A."/>
            <person name="Yue Z."/>
            <person name="Chen H."/>
            <person name="Li W."/>
            <person name="Chen Y."/>
            <person name="Xu X."/>
            <person name="Zhang Y."/>
            <person name="Luo S."/>
            <person name="Chen H."/>
            <person name="Gao J."/>
            <person name="Mao Z."/>
            <person name="Pires J.C."/>
            <person name="Luo M."/>
            <person name="Kudrna D."/>
            <person name="Wing R.A."/>
            <person name="Meyers B.C."/>
            <person name="Yi K."/>
            <person name="Kong H."/>
            <person name="Lavrijsen P."/>
            <person name="Sunseri F."/>
            <person name="Falavigna A."/>
            <person name="Ye Y."/>
            <person name="Leebens-Mack J.H."/>
            <person name="Chen G."/>
        </authorList>
    </citation>
    <scope>NUCLEOTIDE SEQUENCE [LARGE SCALE GENOMIC DNA]</scope>
    <source>
        <strain evidence="9">cv. DH0086</strain>
    </source>
</reference>
<evidence type="ECO:0000256" key="5">
    <source>
        <dbReference type="ARBA" id="ARBA00023242"/>
    </source>
</evidence>
<evidence type="ECO:0000256" key="6">
    <source>
        <dbReference type="SAM" id="MobiDB-lite"/>
    </source>
</evidence>
<dbReference type="Gene3D" id="3.40.1810.10">
    <property type="entry name" value="Transcription factor, MADS-box"/>
    <property type="match status" value="1"/>
</dbReference>
<keyword evidence="9" id="KW-1185">Reference proteome</keyword>
<dbReference type="SUPFAM" id="SSF55455">
    <property type="entry name" value="SRF-like"/>
    <property type="match status" value="1"/>
</dbReference>
<dbReference type="GO" id="GO:0003677">
    <property type="term" value="F:DNA binding"/>
    <property type="evidence" value="ECO:0007669"/>
    <property type="project" value="UniProtKB-KW"/>
</dbReference>
<keyword evidence="3" id="KW-0238">DNA-binding</keyword>
<dbReference type="InterPro" id="IPR002100">
    <property type="entry name" value="TF_MADSbox"/>
</dbReference>
<sequence length="224" mass="24022">MSTSDSDTKPDPSPVPQSIIDAFSVATVFDPSLHCVVCTDALPLVSPARSASSPGSPASSVAPRSLNFTRGGGGKGGGPEAARAVEPWIPPCAPEEVRGRRKILIVKIEKKEARGVTFSKRRQGIFKKAPDLSVLYGVDVAVMALSEAGNPYCYASTPSLIRRILSTSPPAPSSSSSNNVDELWWEEEPIEHMSLDELRVFRGQLAREMQSIEAEEGGFSRSRP</sequence>
<evidence type="ECO:0000256" key="1">
    <source>
        <dbReference type="ARBA" id="ARBA00004123"/>
    </source>
</evidence>
<dbReference type="PANTHER" id="PTHR48019">
    <property type="entry name" value="SERUM RESPONSE FACTOR HOMOLOG"/>
    <property type="match status" value="1"/>
</dbReference>
<dbReference type="Gramene" id="ONK73131">
    <property type="protein sequence ID" value="ONK73131"/>
    <property type="gene ID" value="A4U43_C04F27570"/>
</dbReference>
<accession>A0A5P1F902</accession>
<evidence type="ECO:0000313" key="9">
    <source>
        <dbReference type="Proteomes" id="UP000243459"/>
    </source>
</evidence>
<dbReference type="Proteomes" id="UP000243459">
    <property type="component" value="Chromosome 4"/>
</dbReference>
<organism evidence="8 9">
    <name type="scientific">Asparagus officinalis</name>
    <name type="common">Garden asparagus</name>
    <dbReference type="NCBI Taxonomy" id="4686"/>
    <lineage>
        <taxon>Eukaryota</taxon>
        <taxon>Viridiplantae</taxon>
        <taxon>Streptophyta</taxon>
        <taxon>Embryophyta</taxon>
        <taxon>Tracheophyta</taxon>
        <taxon>Spermatophyta</taxon>
        <taxon>Magnoliopsida</taxon>
        <taxon>Liliopsida</taxon>
        <taxon>Asparagales</taxon>
        <taxon>Asparagaceae</taxon>
        <taxon>Asparagoideae</taxon>
        <taxon>Asparagus</taxon>
    </lineage>
</organism>
<dbReference type="PROSITE" id="PS50066">
    <property type="entry name" value="MADS_BOX_2"/>
    <property type="match status" value="1"/>
</dbReference>
<dbReference type="InterPro" id="IPR050142">
    <property type="entry name" value="MADS-box/MEF2_TF"/>
</dbReference>
<comment type="subcellular location">
    <subcellularLocation>
        <location evidence="1">Nucleus</location>
    </subcellularLocation>
</comment>
<evidence type="ECO:0000259" key="7">
    <source>
        <dbReference type="PROSITE" id="PS50066"/>
    </source>
</evidence>
<evidence type="ECO:0000313" key="8">
    <source>
        <dbReference type="EMBL" id="ONK73131.1"/>
    </source>
</evidence>
<dbReference type="GO" id="GO:0005634">
    <property type="term" value="C:nucleus"/>
    <property type="evidence" value="ECO:0007669"/>
    <property type="project" value="UniProtKB-SubCell"/>
</dbReference>